<keyword evidence="6" id="KW-1185">Reference proteome</keyword>
<name>A0ABY9EBL5_9GAMM</name>
<dbReference type="EMBL" id="CP098023">
    <property type="protein sequence ID" value="WKD50370.1"/>
    <property type="molecule type" value="Genomic_DNA"/>
</dbReference>
<dbReference type="PANTHER" id="PTHR47894">
    <property type="entry name" value="HTH-TYPE TRANSCRIPTIONAL REGULATOR GADX"/>
    <property type="match status" value="1"/>
</dbReference>
<dbReference type="SUPFAM" id="SSF46689">
    <property type="entry name" value="Homeodomain-like"/>
    <property type="match status" value="1"/>
</dbReference>
<evidence type="ECO:0000256" key="2">
    <source>
        <dbReference type="ARBA" id="ARBA00023125"/>
    </source>
</evidence>
<dbReference type="RefSeq" id="WP_301416584.1">
    <property type="nucleotide sequence ID" value="NZ_CP098023.1"/>
</dbReference>
<organism evidence="5 6">
    <name type="scientific">Microbulbifer spongiae</name>
    <dbReference type="NCBI Taxonomy" id="2944933"/>
    <lineage>
        <taxon>Bacteria</taxon>
        <taxon>Pseudomonadati</taxon>
        <taxon>Pseudomonadota</taxon>
        <taxon>Gammaproteobacteria</taxon>
        <taxon>Cellvibrionales</taxon>
        <taxon>Microbulbiferaceae</taxon>
        <taxon>Microbulbifer</taxon>
    </lineage>
</organism>
<protein>
    <submittedName>
        <fullName evidence="5">AraC family transcriptional regulator</fullName>
    </submittedName>
</protein>
<dbReference type="Pfam" id="PF12833">
    <property type="entry name" value="HTH_18"/>
    <property type="match status" value="1"/>
</dbReference>
<evidence type="ECO:0000313" key="5">
    <source>
        <dbReference type="EMBL" id="WKD50370.1"/>
    </source>
</evidence>
<dbReference type="Pfam" id="PF12625">
    <property type="entry name" value="Arabinose_bd"/>
    <property type="match status" value="1"/>
</dbReference>
<gene>
    <name evidence="5" type="ORF">M8T91_02750</name>
</gene>
<proteinExistence type="predicted"/>
<keyword evidence="2" id="KW-0238">DNA-binding</keyword>
<dbReference type="InterPro" id="IPR032687">
    <property type="entry name" value="AraC-type_N"/>
</dbReference>
<evidence type="ECO:0000259" key="4">
    <source>
        <dbReference type="PROSITE" id="PS01124"/>
    </source>
</evidence>
<dbReference type="SMART" id="SM00342">
    <property type="entry name" value="HTH_ARAC"/>
    <property type="match status" value="1"/>
</dbReference>
<dbReference type="Proteomes" id="UP001321520">
    <property type="component" value="Chromosome"/>
</dbReference>
<keyword evidence="3" id="KW-0804">Transcription</keyword>
<dbReference type="InterPro" id="IPR018060">
    <property type="entry name" value="HTH_AraC"/>
</dbReference>
<dbReference type="PROSITE" id="PS01124">
    <property type="entry name" value="HTH_ARAC_FAMILY_2"/>
    <property type="match status" value="1"/>
</dbReference>
<dbReference type="InterPro" id="IPR009057">
    <property type="entry name" value="Homeodomain-like_sf"/>
</dbReference>
<accession>A0ABY9EBL5</accession>
<evidence type="ECO:0000313" key="6">
    <source>
        <dbReference type="Proteomes" id="UP001321520"/>
    </source>
</evidence>
<evidence type="ECO:0000256" key="1">
    <source>
        <dbReference type="ARBA" id="ARBA00023015"/>
    </source>
</evidence>
<sequence length="350" mass="39392">MTQQIRTTLLTGFCDLVNRLHHNPETLLTSSGINPHQVSRQAGYLPLSSVTTLLQKTAQQLDCADFGLRLAHSQGVAALSFLSPAVLQSLTLAEFLKVTVDLLGKPPHSLRLALQNKDDGACFSFLCLEDLQGLTPVGTPSAPEQCREFLMGVCLVAMQTLCGDHFHLEAVHLKTRQPLHGRYKDYFKAPVHFGSDSDRFVLNSNTLLLPIEKCSTDLRALFKAHIDDLLQQGETDLLGQVEQLIDYLMPLKRCSLQEVANQLGLHKRTLQRRLRNRGLVFEDVLDRIRRERAQYYLSGKQPPMSQISNMLGYREQSSFNRACARWFKTTPMRVRRRLLADAAARAVATE</sequence>
<keyword evidence="1" id="KW-0805">Transcription regulation</keyword>
<evidence type="ECO:0000256" key="3">
    <source>
        <dbReference type="ARBA" id="ARBA00023163"/>
    </source>
</evidence>
<dbReference type="Gene3D" id="1.10.10.60">
    <property type="entry name" value="Homeodomain-like"/>
    <property type="match status" value="1"/>
</dbReference>
<reference evidence="5 6" key="1">
    <citation type="submission" date="2022-05" db="EMBL/GenBank/DDBJ databases">
        <title>Microbulbifer sp. nov., isolated from sponge.</title>
        <authorList>
            <person name="Gao L."/>
        </authorList>
    </citation>
    <scope>NUCLEOTIDE SEQUENCE [LARGE SCALE GENOMIC DNA]</scope>
    <source>
        <strain evidence="5 6">MI-G</strain>
    </source>
</reference>
<feature type="domain" description="HTH araC/xylS-type" evidence="4">
    <location>
        <begin position="239"/>
        <end position="337"/>
    </location>
</feature>
<dbReference type="PANTHER" id="PTHR47894:SF4">
    <property type="entry name" value="HTH-TYPE TRANSCRIPTIONAL REGULATOR GADX"/>
    <property type="match status" value="1"/>
</dbReference>